<evidence type="ECO:0000256" key="3">
    <source>
        <dbReference type="ARBA" id="ARBA00022692"/>
    </source>
</evidence>
<organism evidence="7 8">
    <name type="scientific">Pseudocohnilembus persalinus</name>
    <name type="common">Ciliate</name>
    <dbReference type="NCBI Taxonomy" id="266149"/>
    <lineage>
        <taxon>Eukaryota</taxon>
        <taxon>Sar</taxon>
        <taxon>Alveolata</taxon>
        <taxon>Ciliophora</taxon>
        <taxon>Intramacronucleata</taxon>
        <taxon>Oligohymenophorea</taxon>
        <taxon>Scuticociliatia</taxon>
        <taxon>Philasterida</taxon>
        <taxon>Pseudocohnilembidae</taxon>
        <taxon>Pseudocohnilembus</taxon>
    </lineage>
</organism>
<dbReference type="InterPro" id="IPR005016">
    <property type="entry name" value="TDE1/TMS"/>
</dbReference>
<comment type="subcellular location">
    <subcellularLocation>
        <location evidence="1">Membrane</location>
        <topology evidence="1">Multi-pass membrane protein</topology>
    </subcellularLocation>
</comment>
<keyword evidence="3 6" id="KW-0812">Transmembrane</keyword>
<dbReference type="EMBL" id="LDAU01000087">
    <property type="protein sequence ID" value="KRX07118.1"/>
    <property type="molecule type" value="Genomic_DNA"/>
</dbReference>
<feature type="transmembrane region" description="Helical" evidence="6">
    <location>
        <begin position="88"/>
        <end position="108"/>
    </location>
</feature>
<dbReference type="Proteomes" id="UP000054937">
    <property type="component" value="Unassembled WGS sequence"/>
</dbReference>
<dbReference type="Pfam" id="PF03348">
    <property type="entry name" value="Serinc"/>
    <property type="match status" value="1"/>
</dbReference>
<feature type="transmembrane region" description="Helical" evidence="6">
    <location>
        <begin position="265"/>
        <end position="282"/>
    </location>
</feature>
<evidence type="ECO:0000256" key="4">
    <source>
        <dbReference type="ARBA" id="ARBA00022989"/>
    </source>
</evidence>
<name>A0A0V0QY43_PSEPJ</name>
<evidence type="ECO:0000256" key="5">
    <source>
        <dbReference type="ARBA" id="ARBA00023136"/>
    </source>
</evidence>
<sequence length="487" mass="56304">MCFSIATSAACCAGRSFCNNCCACCKSCCGTTLKEQIRMAYIFFNLICFLIVIFILYWFQDWLEPFEKYISCPDASGGEQTCLGIASVYRISFILAVMYFFIAVFMLCKNKFSKELNEGLWCFKVTFVIAAWFGTLFINNDFFEGYRDVAKVLSIVYLIFQSVCMIELFYMWGFGWFNKYVNIEKNQNQNQNLNLNQNQNNKEHKFNNTMGCLLITTALILFSATIVFNVMNIIWFSGCGFSIGITLVNIALIVATIIIQIIKTGTLIATLSQCLYMTYLTFSALLSHPDEDCSDLYLDQHALVFELIVSLIILIVILIYITFSKREYSSCVALIPGNVLTSNQDKQLEQKEELIEVQEQNDQKNLKNENNHNNNVNNNNIQQPKVVLEVQDQKLKRYQNNAFFYFHVIMFFVSVYAAMLITNWGSPSIETQSIDAYQPSWFSFWVKILVGWLSSLIYIYSIFRKQLISQQDYMQEQKNKNIVNYQV</sequence>
<dbReference type="GO" id="GO:0016020">
    <property type="term" value="C:membrane"/>
    <property type="evidence" value="ECO:0007669"/>
    <property type="project" value="UniProtKB-SubCell"/>
</dbReference>
<comment type="similarity">
    <text evidence="2">Belongs to the TDE1 family.</text>
</comment>
<evidence type="ECO:0000313" key="8">
    <source>
        <dbReference type="Proteomes" id="UP000054937"/>
    </source>
</evidence>
<gene>
    <name evidence="7" type="ORF">PPERSA_09332</name>
</gene>
<dbReference type="PANTHER" id="PTHR10383">
    <property type="entry name" value="SERINE INCORPORATOR"/>
    <property type="match status" value="1"/>
</dbReference>
<evidence type="ECO:0000256" key="2">
    <source>
        <dbReference type="ARBA" id="ARBA00006665"/>
    </source>
</evidence>
<keyword evidence="5 6" id="KW-0472">Membrane</keyword>
<dbReference type="OrthoDB" id="5963193at2759"/>
<feature type="transmembrane region" description="Helical" evidence="6">
    <location>
        <begin position="444"/>
        <end position="463"/>
    </location>
</feature>
<feature type="transmembrane region" description="Helical" evidence="6">
    <location>
        <begin position="120"/>
        <end position="138"/>
    </location>
</feature>
<feature type="transmembrane region" description="Helical" evidence="6">
    <location>
        <begin position="403"/>
        <end position="424"/>
    </location>
</feature>
<reference evidence="7 8" key="1">
    <citation type="journal article" date="2015" name="Sci. Rep.">
        <title>Genome of the facultative scuticociliatosis pathogen Pseudocohnilembus persalinus provides insight into its virulence through horizontal gene transfer.</title>
        <authorList>
            <person name="Xiong J."/>
            <person name="Wang G."/>
            <person name="Cheng J."/>
            <person name="Tian M."/>
            <person name="Pan X."/>
            <person name="Warren A."/>
            <person name="Jiang C."/>
            <person name="Yuan D."/>
            <person name="Miao W."/>
        </authorList>
    </citation>
    <scope>NUCLEOTIDE SEQUENCE [LARGE SCALE GENOMIC DNA]</scope>
    <source>
        <strain evidence="7">36N120E</strain>
    </source>
</reference>
<evidence type="ECO:0000313" key="7">
    <source>
        <dbReference type="EMBL" id="KRX07118.1"/>
    </source>
</evidence>
<dbReference type="PANTHER" id="PTHR10383:SF9">
    <property type="entry name" value="SERINE INCORPORATOR, ISOFORM F"/>
    <property type="match status" value="1"/>
</dbReference>
<keyword evidence="4 6" id="KW-1133">Transmembrane helix</keyword>
<proteinExistence type="inferred from homology"/>
<evidence type="ECO:0000256" key="6">
    <source>
        <dbReference type="SAM" id="Phobius"/>
    </source>
</evidence>
<dbReference type="AlphaFoldDB" id="A0A0V0QY43"/>
<feature type="transmembrane region" description="Helical" evidence="6">
    <location>
        <begin position="158"/>
        <end position="177"/>
    </location>
</feature>
<comment type="caution">
    <text evidence="7">The sequence shown here is derived from an EMBL/GenBank/DDBJ whole genome shotgun (WGS) entry which is preliminary data.</text>
</comment>
<evidence type="ECO:0000256" key="1">
    <source>
        <dbReference type="ARBA" id="ARBA00004141"/>
    </source>
</evidence>
<evidence type="ECO:0008006" key="9">
    <source>
        <dbReference type="Google" id="ProtNLM"/>
    </source>
</evidence>
<accession>A0A0V0QY43</accession>
<dbReference type="OMA" id="DKHCNPL"/>
<dbReference type="InParanoid" id="A0A0V0QY43"/>
<feature type="transmembrane region" description="Helical" evidence="6">
    <location>
        <begin position="302"/>
        <end position="323"/>
    </location>
</feature>
<keyword evidence="8" id="KW-1185">Reference proteome</keyword>
<feature type="transmembrane region" description="Helical" evidence="6">
    <location>
        <begin position="40"/>
        <end position="59"/>
    </location>
</feature>
<protein>
    <recommendedName>
        <fullName evidence="9">Transmembrane protein</fullName>
    </recommendedName>
</protein>
<feature type="transmembrane region" description="Helical" evidence="6">
    <location>
        <begin position="210"/>
        <end position="228"/>
    </location>
</feature>
<feature type="transmembrane region" description="Helical" evidence="6">
    <location>
        <begin position="234"/>
        <end position="258"/>
    </location>
</feature>